<dbReference type="GO" id="GO:0003729">
    <property type="term" value="F:mRNA binding"/>
    <property type="evidence" value="ECO:0007669"/>
    <property type="project" value="TreeGrafter"/>
</dbReference>
<dbReference type="GO" id="GO:0005737">
    <property type="term" value="C:cytoplasm"/>
    <property type="evidence" value="ECO:0007669"/>
    <property type="project" value="TreeGrafter"/>
</dbReference>
<keyword evidence="1 2" id="KW-0694">RNA-binding</keyword>
<dbReference type="PROSITE" id="PS50102">
    <property type="entry name" value="RRM"/>
    <property type="match status" value="1"/>
</dbReference>
<dbReference type="InterPro" id="IPR035979">
    <property type="entry name" value="RBD_domain_sf"/>
</dbReference>
<dbReference type="SMART" id="SM00360">
    <property type="entry name" value="RRM"/>
    <property type="match status" value="1"/>
</dbReference>
<dbReference type="Pfam" id="PF00076">
    <property type="entry name" value="RRM_1"/>
    <property type="match status" value="2"/>
</dbReference>
<sequence length="178" mass="20065">MRRGRRETLKEEAIALSHTPIQPKRDRAFVTIIRFDVAWQSLKDRVKEKGGEVIYVELLMDTEGKPWGCAVVEFKMEDSMKKAAKVLNKHSLSGRPLKAKEDLNSEHDRRAMQTAGRLGSTVLVANLDYKIGCKKLKEIFSKAGVLVQAFLRVKTKKNGGISTVTFEQSIEAISMFNV</sequence>
<dbReference type="EMBL" id="JACAGC010000003">
    <property type="protein sequence ID" value="KAF6376384.1"/>
    <property type="molecule type" value="Genomic_DNA"/>
</dbReference>
<evidence type="ECO:0000259" key="3">
    <source>
        <dbReference type="PROSITE" id="PS50102"/>
    </source>
</evidence>
<dbReference type="InterPro" id="IPR000504">
    <property type="entry name" value="RRM_dom"/>
</dbReference>
<dbReference type="AlphaFoldDB" id="A0A7J7ZQD1"/>
<organism evidence="4 5">
    <name type="scientific">Rhinolophus ferrumequinum</name>
    <name type="common">Greater horseshoe bat</name>
    <dbReference type="NCBI Taxonomy" id="59479"/>
    <lineage>
        <taxon>Eukaryota</taxon>
        <taxon>Metazoa</taxon>
        <taxon>Chordata</taxon>
        <taxon>Craniata</taxon>
        <taxon>Vertebrata</taxon>
        <taxon>Euteleostomi</taxon>
        <taxon>Mammalia</taxon>
        <taxon>Eutheria</taxon>
        <taxon>Laurasiatheria</taxon>
        <taxon>Chiroptera</taxon>
        <taxon>Yinpterochiroptera</taxon>
        <taxon>Rhinolophoidea</taxon>
        <taxon>Rhinolophidae</taxon>
        <taxon>Rhinolophinae</taxon>
        <taxon>Rhinolophus</taxon>
    </lineage>
</organism>
<proteinExistence type="predicted"/>
<dbReference type="Gene3D" id="3.30.70.330">
    <property type="match status" value="2"/>
</dbReference>
<dbReference type="InterPro" id="IPR050374">
    <property type="entry name" value="RRT5_SRSF_SR"/>
</dbReference>
<evidence type="ECO:0000313" key="5">
    <source>
        <dbReference type="Proteomes" id="UP000585614"/>
    </source>
</evidence>
<dbReference type="GO" id="GO:0005634">
    <property type="term" value="C:nucleus"/>
    <property type="evidence" value="ECO:0007669"/>
    <property type="project" value="TreeGrafter"/>
</dbReference>
<evidence type="ECO:0000256" key="1">
    <source>
        <dbReference type="ARBA" id="ARBA00022884"/>
    </source>
</evidence>
<comment type="caution">
    <text evidence="4">The sequence shown here is derived from an EMBL/GenBank/DDBJ whole genome shotgun (WGS) entry which is preliminary data.</text>
</comment>
<dbReference type="Proteomes" id="UP000585614">
    <property type="component" value="Unassembled WGS sequence"/>
</dbReference>
<dbReference type="InterPro" id="IPR012677">
    <property type="entry name" value="Nucleotide-bd_a/b_plait_sf"/>
</dbReference>
<feature type="domain" description="RRM" evidence="3">
    <location>
        <begin position="26"/>
        <end position="104"/>
    </location>
</feature>
<dbReference type="PANTHER" id="PTHR23003">
    <property type="entry name" value="RNA RECOGNITION MOTIF RRM DOMAIN CONTAINING PROTEIN"/>
    <property type="match status" value="1"/>
</dbReference>
<evidence type="ECO:0000256" key="2">
    <source>
        <dbReference type="PROSITE-ProRule" id="PRU00176"/>
    </source>
</evidence>
<name>A0A7J7ZQD1_RHIFE</name>
<gene>
    <name evidence="4" type="ORF">mRhiFer1_009577</name>
</gene>
<dbReference type="SUPFAM" id="SSF54928">
    <property type="entry name" value="RNA-binding domain, RBD"/>
    <property type="match status" value="1"/>
</dbReference>
<reference evidence="4 5" key="1">
    <citation type="journal article" date="2020" name="Nature">
        <title>Six reference-quality genomes reveal evolution of bat adaptations.</title>
        <authorList>
            <person name="Jebb D."/>
            <person name="Huang Z."/>
            <person name="Pippel M."/>
            <person name="Hughes G.M."/>
            <person name="Lavrichenko K."/>
            <person name="Devanna P."/>
            <person name="Winkler S."/>
            <person name="Jermiin L.S."/>
            <person name="Skirmuntt E.C."/>
            <person name="Katzourakis A."/>
            <person name="Burkitt-Gray L."/>
            <person name="Ray D.A."/>
            <person name="Sullivan K.A.M."/>
            <person name="Roscito J.G."/>
            <person name="Kirilenko B.M."/>
            <person name="Davalos L.M."/>
            <person name="Corthals A.P."/>
            <person name="Power M.L."/>
            <person name="Jones G."/>
            <person name="Ransome R.D."/>
            <person name="Dechmann D.K.N."/>
            <person name="Locatelli A.G."/>
            <person name="Puechmaille S.J."/>
            <person name="Fedrigo O."/>
            <person name="Jarvis E.D."/>
            <person name="Hiller M."/>
            <person name="Vernes S.C."/>
            <person name="Myers E.W."/>
            <person name="Teeling E.C."/>
        </authorList>
    </citation>
    <scope>NUCLEOTIDE SEQUENCE [LARGE SCALE GENOMIC DNA]</scope>
    <source>
        <strain evidence="4">MRhiFer1</strain>
        <tissue evidence="4">Lung</tissue>
    </source>
</reference>
<accession>A0A7J7ZQD1</accession>
<evidence type="ECO:0000313" key="4">
    <source>
        <dbReference type="EMBL" id="KAF6376384.1"/>
    </source>
</evidence>
<protein>
    <recommendedName>
        <fullName evidence="3">RRM domain-containing protein</fullName>
    </recommendedName>
</protein>